<evidence type="ECO:0000313" key="2">
    <source>
        <dbReference type="Proteomes" id="UP001497680"/>
    </source>
</evidence>
<comment type="caution">
    <text evidence="1">The sequence shown here is derived from an EMBL/GenBank/DDBJ whole genome shotgun (WGS) entry which is preliminary data.</text>
</comment>
<reference evidence="1 2" key="1">
    <citation type="journal article" date="2022" name="New Phytol.">
        <title>Ecological generalism drives hyperdiversity of secondary metabolite gene clusters in xylarialean endophytes.</title>
        <authorList>
            <person name="Franco M.E.E."/>
            <person name="Wisecaver J.H."/>
            <person name="Arnold A.E."/>
            <person name="Ju Y.M."/>
            <person name="Slot J.C."/>
            <person name="Ahrendt S."/>
            <person name="Moore L.P."/>
            <person name="Eastman K.E."/>
            <person name="Scott K."/>
            <person name="Konkel Z."/>
            <person name="Mondo S.J."/>
            <person name="Kuo A."/>
            <person name="Hayes R.D."/>
            <person name="Haridas S."/>
            <person name="Andreopoulos B."/>
            <person name="Riley R."/>
            <person name="LaButti K."/>
            <person name="Pangilinan J."/>
            <person name="Lipzen A."/>
            <person name="Amirebrahimi M."/>
            <person name="Yan J."/>
            <person name="Adam C."/>
            <person name="Keymanesh K."/>
            <person name="Ng V."/>
            <person name="Louie K."/>
            <person name="Northen T."/>
            <person name="Drula E."/>
            <person name="Henrissat B."/>
            <person name="Hsieh H.M."/>
            <person name="Youens-Clark K."/>
            <person name="Lutzoni F."/>
            <person name="Miadlikowska J."/>
            <person name="Eastwood D.C."/>
            <person name="Hamelin R.C."/>
            <person name="Grigoriev I.V."/>
            <person name="U'Ren J.M."/>
        </authorList>
    </citation>
    <scope>NUCLEOTIDE SEQUENCE [LARGE SCALE GENOMIC DNA]</scope>
    <source>
        <strain evidence="1 2">ER1909</strain>
    </source>
</reference>
<dbReference type="Proteomes" id="UP001497680">
    <property type="component" value="Unassembled WGS sequence"/>
</dbReference>
<protein>
    <submittedName>
        <fullName evidence="1">MFS general substrate transporter</fullName>
    </submittedName>
</protein>
<organism evidence="1 2">
    <name type="scientific">Hypoxylon rubiginosum</name>
    <dbReference type="NCBI Taxonomy" id="110542"/>
    <lineage>
        <taxon>Eukaryota</taxon>
        <taxon>Fungi</taxon>
        <taxon>Dikarya</taxon>
        <taxon>Ascomycota</taxon>
        <taxon>Pezizomycotina</taxon>
        <taxon>Sordariomycetes</taxon>
        <taxon>Xylariomycetidae</taxon>
        <taxon>Xylariales</taxon>
        <taxon>Hypoxylaceae</taxon>
        <taxon>Hypoxylon</taxon>
    </lineage>
</organism>
<proteinExistence type="predicted"/>
<name>A0ACC0CQ60_9PEZI</name>
<evidence type="ECO:0000313" key="1">
    <source>
        <dbReference type="EMBL" id="KAI6082491.1"/>
    </source>
</evidence>
<sequence length="577" mass="60825">MSVRNSIQDIESGRSSDSAKIEPEAADIDGRNDGDTGPETQDGNPSGSETEHNRLQGWDFYVLMTSVTLGVLLISFNATALGTAIPAITSEFNTVDDVGWYSSAYLIANCVMVPFVGKLYKSFQIKVVFVTFIAIFEIGSLLAALSKSSMMLIIARAISGIGGSGILNGASTIVAATVPIAERSFLNGIILGCFAVGQAAGPLIGGALTQGITWRWCFYINLPIGGLVVFLFLFVVRLPIPTLLKKKMSLLEKVLDIDLVGFAGVAAASTMFLIGLQWGGTKYPWNSATVIGLICGGVATFAAVGGWLAYKGESALLPLRLLKNRINIMITITSFVQSGGTLTALYWLPVWFQAIKNTNALQSGVMILPLILSQLVASVACGAIVQKTGYYLPEVILGNALVAVGAGLTSTFSPTSSLGEIIGYQILMGAGRGFVLQLLVTAMQANVPREDASLATAYAMFSQLLGGAFFSAIAKTIFTGSIPGAIERFAPGIDPSLLINTGVTELAGVIPPDQLKGAILAYNQALSHVFYLQLAASCCAFCSGWGMGWRNLKEVKQEKGDSESSDVKATANSAVKE</sequence>
<dbReference type="EMBL" id="MU394370">
    <property type="protein sequence ID" value="KAI6082491.1"/>
    <property type="molecule type" value="Genomic_DNA"/>
</dbReference>
<gene>
    <name evidence="1" type="ORF">F4821DRAFT_263898</name>
</gene>
<keyword evidence="2" id="KW-1185">Reference proteome</keyword>
<accession>A0ACC0CQ60</accession>